<evidence type="ECO:0000313" key="3">
    <source>
        <dbReference type="Proteomes" id="UP000015106"/>
    </source>
</evidence>
<reference evidence="2" key="3">
    <citation type="submission" date="2022-06" db="UniProtKB">
        <authorList>
            <consortium name="EnsemblPlants"/>
        </authorList>
    </citation>
    <scope>IDENTIFICATION</scope>
</reference>
<evidence type="ECO:0000256" key="1">
    <source>
        <dbReference type="SAM" id="MobiDB-lite"/>
    </source>
</evidence>
<dbReference type="AlphaFoldDB" id="A0A8R7QPS3"/>
<accession>A0A8R7QPS3</accession>
<name>A0A8R7QPS3_TRIUA</name>
<reference evidence="2" key="2">
    <citation type="submission" date="2018-03" db="EMBL/GenBank/DDBJ databases">
        <title>The Triticum urartu genome reveals the dynamic nature of wheat genome evolution.</title>
        <authorList>
            <person name="Ling H."/>
            <person name="Ma B."/>
            <person name="Shi X."/>
            <person name="Liu H."/>
            <person name="Dong L."/>
            <person name="Sun H."/>
            <person name="Cao Y."/>
            <person name="Gao Q."/>
            <person name="Zheng S."/>
            <person name="Li Y."/>
            <person name="Yu Y."/>
            <person name="Du H."/>
            <person name="Qi M."/>
            <person name="Li Y."/>
            <person name="Yu H."/>
            <person name="Cui Y."/>
            <person name="Wang N."/>
            <person name="Chen C."/>
            <person name="Wu H."/>
            <person name="Zhao Y."/>
            <person name="Zhang J."/>
            <person name="Li Y."/>
            <person name="Zhou W."/>
            <person name="Zhang B."/>
            <person name="Hu W."/>
            <person name="Eijk M."/>
            <person name="Tang J."/>
            <person name="Witsenboer H."/>
            <person name="Zhao S."/>
            <person name="Li Z."/>
            <person name="Zhang A."/>
            <person name="Wang D."/>
            <person name="Liang C."/>
        </authorList>
    </citation>
    <scope>NUCLEOTIDE SEQUENCE [LARGE SCALE GENOMIC DNA]</scope>
    <source>
        <strain evidence="2">cv. G1812</strain>
    </source>
</reference>
<protein>
    <submittedName>
        <fullName evidence="2">Uncharacterized protein</fullName>
    </submittedName>
</protein>
<organism evidence="2 3">
    <name type="scientific">Triticum urartu</name>
    <name type="common">Red wild einkorn</name>
    <name type="synonym">Crithodium urartu</name>
    <dbReference type="NCBI Taxonomy" id="4572"/>
    <lineage>
        <taxon>Eukaryota</taxon>
        <taxon>Viridiplantae</taxon>
        <taxon>Streptophyta</taxon>
        <taxon>Embryophyta</taxon>
        <taxon>Tracheophyta</taxon>
        <taxon>Spermatophyta</taxon>
        <taxon>Magnoliopsida</taxon>
        <taxon>Liliopsida</taxon>
        <taxon>Poales</taxon>
        <taxon>Poaceae</taxon>
        <taxon>BOP clade</taxon>
        <taxon>Pooideae</taxon>
        <taxon>Triticodae</taxon>
        <taxon>Triticeae</taxon>
        <taxon>Triticinae</taxon>
        <taxon>Triticum</taxon>
    </lineage>
</organism>
<keyword evidence="3" id="KW-1185">Reference proteome</keyword>
<dbReference type="Proteomes" id="UP000015106">
    <property type="component" value="Chromosome 6"/>
</dbReference>
<sequence length="86" mass="9581">MNTSSKIDKLKNYSVECSDLELVRALATAAPEMARWRTKGGAQHQVSAASMEPKELRPPPCGPLSTHKACNGHTELQRYLRIYIVK</sequence>
<proteinExistence type="predicted"/>
<dbReference type="Gramene" id="TuG1812G0600001102.01.T01">
    <property type="protein sequence ID" value="TuG1812G0600001102.01.T01.cds302170"/>
    <property type="gene ID" value="TuG1812G0600001102.01"/>
</dbReference>
<dbReference type="EnsemblPlants" id="TuG1812G0600001102.01.T01">
    <property type="protein sequence ID" value="TuG1812G0600001102.01.T01.cds302170"/>
    <property type="gene ID" value="TuG1812G0600001102.01"/>
</dbReference>
<evidence type="ECO:0000313" key="2">
    <source>
        <dbReference type="EnsemblPlants" id="TuG1812G0600001102.01.T01.cds302170"/>
    </source>
</evidence>
<reference evidence="3" key="1">
    <citation type="journal article" date="2013" name="Nature">
        <title>Draft genome of the wheat A-genome progenitor Triticum urartu.</title>
        <authorList>
            <person name="Ling H.Q."/>
            <person name="Zhao S."/>
            <person name="Liu D."/>
            <person name="Wang J."/>
            <person name="Sun H."/>
            <person name="Zhang C."/>
            <person name="Fan H."/>
            <person name="Li D."/>
            <person name="Dong L."/>
            <person name="Tao Y."/>
            <person name="Gao C."/>
            <person name="Wu H."/>
            <person name="Li Y."/>
            <person name="Cui Y."/>
            <person name="Guo X."/>
            <person name="Zheng S."/>
            <person name="Wang B."/>
            <person name="Yu K."/>
            <person name="Liang Q."/>
            <person name="Yang W."/>
            <person name="Lou X."/>
            <person name="Chen J."/>
            <person name="Feng M."/>
            <person name="Jian J."/>
            <person name="Zhang X."/>
            <person name="Luo G."/>
            <person name="Jiang Y."/>
            <person name="Liu J."/>
            <person name="Wang Z."/>
            <person name="Sha Y."/>
            <person name="Zhang B."/>
            <person name="Wu H."/>
            <person name="Tang D."/>
            <person name="Shen Q."/>
            <person name="Xue P."/>
            <person name="Zou S."/>
            <person name="Wang X."/>
            <person name="Liu X."/>
            <person name="Wang F."/>
            <person name="Yang Y."/>
            <person name="An X."/>
            <person name="Dong Z."/>
            <person name="Zhang K."/>
            <person name="Zhang X."/>
            <person name="Luo M.C."/>
            <person name="Dvorak J."/>
            <person name="Tong Y."/>
            <person name="Wang J."/>
            <person name="Yang H."/>
            <person name="Li Z."/>
            <person name="Wang D."/>
            <person name="Zhang A."/>
            <person name="Wang J."/>
        </authorList>
    </citation>
    <scope>NUCLEOTIDE SEQUENCE</scope>
    <source>
        <strain evidence="3">cv. G1812</strain>
    </source>
</reference>
<feature type="region of interest" description="Disordered" evidence="1">
    <location>
        <begin position="36"/>
        <end position="67"/>
    </location>
</feature>